<name>A0A1N6EUP3_9GAMM</name>
<proteinExistence type="predicted"/>
<keyword evidence="1" id="KW-0472">Membrane</keyword>
<keyword evidence="3" id="KW-1185">Reference proteome</keyword>
<reference evidence="2 3" key="1">
    <citation type="submission" date="2016-11" db="EMBL/GenBank/DDBJ databases">
        <authorList>
            <person name="Jaros S."/>
            <person name="Januszkiewicz K."/>
            <person name="Wedrychowicz H."/>
        </authorList>
    </citation>
    <scope>NUCLEOTIDE SEQUENCE [LARGE SCALE GENOMIC DNA]</scope>
    <source>
        <strain evidence="2 3">DSM 17737</strain>
    </source>
</reference>
<gene>
    <name evidence="2" type="ORF">SAMN05443662_0784</name>
</gene>
<dbReference type="AlphaFoldDB" id="A0A1N6EUP3"/>
<dbReference type="EMBL" id="FSRE01000002">
    <property type="protein sequence ID" value="SIN86822.1"/>
    <property type="molecule type" value="Genomic_DNA"/>
</dbReference>
<dbReference type="Proteomes" id="UP000198461">
    <property type="component" value="Unassembled WGS sequence"/>
</dbReference>
<dbReference type="STRING" id="364032.SAMN05443662_0784"/>
<evidence type="ECO:0000256" key="1">
    <source>
        <dbReference type="SAM" id="Phobius"/>
    </source>
</evidence>
<evidence type="ECO:0000313" key="2">
    <source>
        <dbReference type="EMBL" id="SIN86822.1"/>
    </source>
</evidence>
<accession>A0A1N6EUP3</accession>
<keyword evidence="1" id="KW-0812">Transmembrane</keyword>
<evidence type="ECO:0000313" key="3">
    <source>
        <dbReference type="Proteomes" id="UP000198461"/>
    </source>
</evidence>
<sequence>MWIHHLGTVMAGVFVVLIVAHLGLHVYMKKRRRKQTEREQ</sequence>
<feature type="transmembrane region" description="Helical" evidence="1">
    <location>
        <begin position="6"/>
        <end position="28"/>
    </location>
</feature>
<keyword evidence="1" id="KW-1133">Transmembrane helix</keyword>
<protein>
    <submittedName>
        <fullName evidence="2">Uncharacterized protein</fullName>
    </submittedName>
</protein>
<organism evidence="2 3">
    <name type="scientific">Sulfurivirga caldicuralii</name>
    <dbReference type="NCBI Taxonomy" id="364032"/>
    <lineage>
        <taxon>Bacteria</taxon>
        <taxon>Pseudomonadati</taxon>
        <taxon>Pseudomonadota</taxon>
        <taxon>Gammaproteobacteria</taxon>
        <taxon>Thiotrichales</taxon>
        <taxon>Piscirickettsiaceae</taxon>
        <taxon>Sulfurivirga</taxon>
    </lineage>
</organism>